<dbReference type="OrthoDB" id="3365267at2759"/>
<keyword evidence="3" id="KW-1185">Reference proteome</keyword>
<feature type="transmembrane region" description="Helical" evidence="1">
    <location>
        <begin position="109"/>
        <end position="131"/>
    </location>
</feature>
<sequence length="177" mass="19582">MPLAAFRRSSQQDDLTELAKSHLKNDLTEGDRKILKKSATRVATPTSFGSLLGLGLGVYFAYKLRRGRVDMFNAFKAAQKPTQVVFADGRTEAIPDITGLLRPTALGDAFTYFFCGLGGLFLGGETGFLAGTWSATRAIRKNPESEKRIEVAYRKFKADCLRREAQRLESGSPVTYY</sequence>
<comment type="caution">
    <text evidence="2">The sequence shown here is derived from an EMBL/GenBank/DDBJ whole genome shotgun (WGS) entry which is preliminary data.</text>
</comment>
<evidence type="ECO:0000313" key="2">
    <source>
        <dbReference type="EMBL" id="PKS05692.1"/>
    </source>
</evidence>
<protein>
    <submittedName>
        <fullName evidence="2">Uncharacterized protein</fullName>
    </submittedName>
</protein>
<proteinExistence type="predicted"/>
<accession>A0A2N3MZV2</accession>
<name>A0A2N3MZV2_9PEZI</name>
<keyword evidence="1" id="KW-0812">Transmembrane</keyword>
<dbReference type="AlphaFoldDB" id="A0A2N3MZV2"/>
<dbReference type="VEuPathDB" id="FungiDB:jhhlp_007959"/>
<organism evidence="2 3">
    <name type="scientific">Lomentospora prolificans</name>
    <dbReference type="NCBI Taxonomy" id="41688"/>
    <lineage>
        <taxon>Eukaryota</taxon>
        <taxon>Fungi</taxon>
        <taxon>Dikarya</taxon>
        <taxon>Ascomycota</taxon>
        <taxon>Pezizomycotina</taxon>
        <taxon>Sordariomycetes</taxon>
        <taxon>Hypocreomycetidae</taxon>
        <taxon>Microascales</taxon>
        <taxon>Microascaceae</taxon>
        <taxon>Lomentospora</taxon>
    </lineage>
</organism>
<dbReference type="STRING" id="41688.A0A2N3MZV2"/>
<keyword evidence="1" id="KW-1133">Transmembrane helix</keyword>
<evidence type="ECO:0000256" key="1">
    <source>
        <dbReference type="SAM" id="Phobius"/>
    </source>
</evidence>
<dbReference type="InParanoid" id="A0A2N3MZV2"/>
<feature type="transmembrane region" description="Helical" evidence="1">
    <location>
        <begin position="42"/>
        <end position="62"/>
    </location>
</feature>
<gene>
    <name evidence="2" type="ORF">jhhlp_007959</name>
</gene>
<dbReference type="Proteomes" id="UP000233524">
    <property type="component" value="Unassembled WGS sequence"/>
</dbReference>
<reference evidence="2 3" key="1">
    <citation type="journal article" date="2017" name="G3 (Bethesda)">
        <title>First Draft Genome Sequence of the Pathogenic Fungus Lomentospora prolificans (Formerly Scedosporium prolificans).</title>
        <authorList>
            <person name="Luo R."/>
            <person name="Zimin A."/>
            <person name="Workman R."/>
            <person name="Fan Y."/>
            <person name="Pertea G."/>
            <person name="Grossman N."/>
            <person name="Wear M.P."/>
            <person name="Jia B."/>
            <person name="Miller H."/>
            <person name="Casadevall A."/>
            <person name="Timp W."/>
            <person name="Zhang S.X."/>
            <person name="Salzberg S.L."/>
        </authorList>
    </citation>
    <scope>NUCLEOTIDE SEQUENCE [LARGE SCALE GENOMIC DNA]</scope>
    <source>
        <strain evidence="2 3">JHH-5317</strain>
    </source>
</reference>
<keyword evidence="1" id="KW-0472">Membrane</keyword>
<evidence type="ECO:0000313" key="3">
    <source>
        <dbReference type="Proteomes" id="UP000233524"/>
    </source>
</evidence>
<dbReference type="EMBL" id="NLAX01001142">
    <property type="protein sequence ID" value="PKS05692.1"/>
    <property type="molecule type" value="Genomic_DNA"/>
</dbReference>